<comment type="caution">
    <text evidence="1">The sequence shown here is derived from an EMBL/GenBank/DDBJ whole genome shotgun (WGS) entry which is preliminary data.</text>
</comment>
<sequence length="273" mass="29490">MSFVPVIPTAGLAGWSYLQRTGDDQKRIFTESSDVQRDTAYFRDRIGTITTAEELVSDRRLLKVALGAFGLGDDINNKYFIRKVLEDGTLSTDALANKLSDKRYLKLSQAFGFGDYAVPRTQLSDFPDKILGSYVDTAFETAVGEQSNALRLAMNADRELPGIAAGSSSDTGRWYAIMSSAPLREVFQTAFGLPPSFAAIDLDQQVTAFKDAANRYLGIEDPAGFADPDMRGKLIRLFILRDTSSATGATTSGQSAALAILQGTGTNGLSLLL</sequence>
<dbReference type="InterPro" id="IPR010626">
    <property type="entry name" value="DUF1217"/>
</dbReference>
<dbReference type="InterPro" id="IPR023157">
    <property type="entry name" value="AGR-C-984p-like_sf"/>
</dbReference>
<protein>
    <submittedName>
        <fullName evidence="1">Uncharacterized protein DUF1217</fullName>
    </submittedName>
</protein>
<dbReference type="Gene3D" id="1.10.3700.10">
    <property type="entry name" value="AGR C 984p-like"/>
    <property type="match status" value="1"/>
</dbReference>
<proteinExistence type="predicted"/>
<dbReference type="OrthoDB" id="7824597at2"/>
<keyword evidence="2" id="KW-1185">Reference proteome</keyword>
<evidence type="ECO:0000313" key="1">
    <source>
        <dbReference type="EMBL" id="PQV57120.1"/>
    </source>
</evidence>
<gene>
    <name evidence="1" type="ORF">LX70_01979</name>
</gene>
<accession>A0A2S8S8I4</accession>
<dbReference type="RefSeq" id="WP_105514560.1">
    <property type="nucleotide sequence ID" value="NZ_PVEP01000003.1"/>
</dbReference>
<dbReference type="AlphaFoldDB" id="A0A2S8S8I4"/>
<name>A0A2S8S8I4_9RHOB</name>
<reference evidence="1 2" key="1">
    <citation type="submission" date="2018-02" db="EMBL/GenBank/DDBJ databases">
        <title>Genomic Encyclopedia of Archaeal and Bacterial Type Strains, Phase II (KMG-II): from individual species to whole genera.</title>
        <authorList>
            <person name="Goeker M."/>
        </authorList>
    </citation>
    <scope>NUCLEOTIDE SEQUENCE [LARGE SCALE GENOMIC DNA]</scope>
    <source>
        <strain evidence="1 2">DSM 18921</strain>
    </source>
</reference>
<organism evidence="1 2">
    <name type="scientific">Albidovulum denitrificans</name>
    <dbReference type="NCBI Taxonomy" id="404881"/>
    <lineage>
        <taxon>Bacteria</taxon>
        <taxon>Pseudomonadati</taxon>
        <taxon>Pseudomonadota</taxon>
        <taxon>Alphaproteobacteria</taxon>
        <taxon>Rhodobacterales</taxon>
        <taxon>Paracoccaceae</taxon>
        <taxon>Albidovulum</taxon>
    </lineage>
</organism>
<dbReference type="SUPFAM" id="SSF158837">
    <property type="entry name" value="AGR C 984p-like"/>
    <property type="match status" value="1"/>
</dbReference>
<dbReference type="Proteomes" id="UP000238338">
    <property type="component" value="Unassembled WGS sequence"/>
</dbReference>
<evidence type="ECO:0000313" key="2">
    <source>
        <dbReference type="Proteomes" id="UP000238338"/>
    </source>
</evidence>
<dbReference type="Pfam" id="PF06748">
    <property type="entry name" value="DUF1217"/>
    <property type="match status" value="1"/>
</dbReference>
<dbReference type="EMBL" id="PVEP01000003">
    <property type="protein sequence ID" value="PQV57120.1"/>
    <property type="molecule type" value="Genomic_DNA"/>
</dbReference>